<evidence type="ECO:0000256" key="11">
    <source>
        <dbReference type="ARBA" id="ARBA00023136"/>
    </source>
</evidence>
<evidence type="ECO:0000256" key="10">
    <source>
        <dbReference type="ARBA" id="ARBA00022989"/>
    </source>
</evidence>
<accession>A0ABS5EY82</accession>
<evidence type="ECO:0000256" key="3">
    <source>
        <dbReference type="ARBA" id="ARBA00005811"/>
    </source>
</evidence>
<keyword evidence="16" id="KW-1185">Reference proteome</keyword>
<feature type="transmembrane region" description="Helical" evidence="14">
    <location>
        <begin position="29"/>
        <end position="52"/>
    </location>
</feature>
<gene>
    <name evidence="15" type="ORF">GXW71_12960</name>
</gene>
<dbReference type="PANTHER" id="PTHR30558:SF12">
    <property type="entry name" value="BIOPOLYMER TRANSPORT PROTEIN EXBD"/>
    <property type="match status" value="1"/>
</dbReference>
<evidence type="ECO:0000256" key="2">
    <source>
        <dbReference type="ARBA" id="ARBA00004249"/>
    </source>
</evidence>
<organism evidence="15 16">
    <name type="scientific">Plastoroseomonas hellenica</name>
    <dbReference type="NCBI Taxonomy" id="2687306"/>
    <lineage>
        <taxon>Bacteria</taxon>
        <taxon>Pseudomonadati</taxon>
        <taxon>Pseudomonadota</taxon>
        <taxon>Alphaproteobacteria</taxon>
        <taxon>Acetobacterales</taxon>
        <taxon>Acetobacteraceae</taxon>
        <taxon>Plastoroseomonas</taxon>
    </lineage>
</organism>
<evidence type="ECO:0000256" key="4">
    <source>
        <dbReference type="ARBA" id="ARBA00011471"/>
    </source>
</evidence>
<evidence type="ECO:0000256" key="1">
    <source>
        <dbReference type="ARBA" id="ARBA00003540"/>
    </source>
</evidence>
<evidence type="ECO:0000313" key="16">
    <source>
        <dbReference type="Proteomes" id="UP001196870"/>
    </source>
</evidence>
<evidence type="ECO:0000313" key="15">
    <source>
        <dbReference type="EMBL" id="MBR0665267.1"/>
    </source>
</evidence>
<dbReference type="RefSeq" id="WP_211852934.1">
    <property type="nucleotide sequence ID" value="NZ_JAAGBB010000013.1"/>
</dbReference>
<keyword evidence="11 14" id="KW-0472">Membrane</keyword>
<comment type="subcellular location">
    <subcellularLocation>
        <location evidence="2">Cell inner membrane</location>
        <topology evidence="2">Single-pass type II membrane protein</topology>
    </subcellularLocation>
    <subcellularLocation>
        <location evidence="12">Cell membrane</location>
        <topology evidence="12">Single-pass type II membrane protein</topology>
    </subcellularLocation>
</comment>
<comment type="function">
    <text evidence="1">Involved in the TonB-dependent energy-dependent transport of various receptor-bound substrates.</text>
</comment>
<dbReference type="Gene3D" id="3.30.420.270">
    <property type="match status" value="1"/>
</dbReference>
<keyword evidence="9 12" id="KW-0653">Protein transport</keyword>
<comment type="similarity">
    <text evidence="3 12">Belongs to the ExbD/TolR family.</text>
</comment>
<keyword evidence="7" id="KW-0997">Cell inner membrane</keyword>
<evidence type="ECO:0000256" key="8">
    <source>
        <dbReference type="ARBA" id="ARBA00022692"/>
    </source>
</evidence>
<evidence type="ECO:0000256" key="13">
    <source>
        <dbReference type="SAM" id="MobiDB-lite"/>
    </source>
</evidence>
<reference evidence="16" key="1">
    <citation type="journal article" date="2021" name="Syst. Appl. Microbiol.">
        <title>Roseomonas hellenica sp. nov., isolated from roots of wild-growing Alkanna tinctoria.</title>
        <authorList>
            <person name="Rat A."/>
            <person name="Naranjo H.D."/>
            <person name="Lebbe L."/>
            <person name="Cnockaert M."/>
            <person name="Krigas N."/>
            <person name="Grigoriadou K."/>
            <person name="Maloupa E."/>
            <person name="Willems A."/>
        </authorList>
    </citation>
    <scope>NUCLEOTIDE SEQUENCE [LARGE SCALE GENOMIC DNA]</scope>
    <source>
        <strain evidence="16">LMG 31523</strain>
    </source>
</reference>
<evidence type="ECO:0000256" key="12">
    <source>
        <dbReference type="RuleBase" id="RU003879"/>
    </source>
</evidence>
<keyword evidence="5 12" id="KW-0813">Transport</keyword>
<evidence type="ECO:0000256" key="7">
    <source>
        <dbReference type="ARBA" id="ARBA00022519"/>
    </source>
</evidence>
<proteinExistence type="inferred from homology"/>
<dbReference type="InterPro" id="IPR003400">
    <property type="entry name" value="ExbD"/>
</dbReference>
<keyword evidence="8 12" id="KW-0812">Transmembrane</keyword>
<dbReference type="PANTHER" id="PTHR30558">
    <property type="entry name" value="EXBD MEMBRANE COMPONENT OF PMF-DRIVEN MACROMOLECULE IMPORT SYSTEM"/>
    <property type="match status" value="1"/>
</dbReference>
<keyword evidence="10 14" id="KW-1133">Transmembrane helix</keyword>
<protein>
    <submittedName>
        <fullName evidence="15">Biopolymer transporter ExbD</fullName>
    </submittedName>
</protein>
<evidence type="ECO:0000256" key="14">
    <source>
        <dbReference type="SAM" id="Phobius"/>
    </source>
</evidence>
<feature type="compositionally biased region" description="Pro residues" evidence="13">
    <location>
        <begin position="162"/>
        <end position="173"/>
    </location>
</feature>
<dbReference type="Pfam" id="PF02472">
    <property type="entry name" value="ExbD"/>
    <property type="match status" value="1"/>
</dbReference>
<comment type="caution">
    <text evidence="15">The sequence shown here is derived from an EMBL/GenBank/DDBJ whole genome shotgun (WGS) entry which is preliminary data.</text>
</comment>
<evidence type="ECO:0000256" key="9">
    <source>
        <dbReference type="ARBA" id="ARBA00022927"/>
    </source>
</evidence>
<keyword evidence="6" id="KW-1003">Cell membrane</keyword>
<evidence type="ECO:0000256" key="6">
    <source>
        <dbReference type="ARBA" id="ARBA00022475"/>
    </source>
</evidence>
<feature type="compositionally biased region" description="Low complexity" evidence="13">
    <location>
        <begin position="147"/>
        <end position="161"/>
    </location>
</feature>
<dbReference type="Proteomes" id="UP001196870">
    <property type="component" value="Unassembled WGS sequence"/>
</dbReference>
<name>A0ABS5EY82_9PROT</name>
<comment type="subunit">
    <text evidence="4">The accessory proteins ExbB and ExbD seem to form a complex with TonB.</text>
</comment>
<sequence length="173" mass="17310">MAMGSMPGGGDDEEASPVSEINVTPLVDVMLVLLVIFMVAAPMLTTGVAVNLPRTTAAPISPPKPPLELSIDAQGGIFIARDAVEEAALPERLAAVHAEDPERAVHLRADRALEYGTVLRVMALVTRAGITRVALVSTPGAPPPAAGSPAPAAPAAAAPSAPAAPTPAPSAAP</sequence>
<evidence type="ECO:0000256" key="5">
    <source>
        <dbReference type="ARBA" id="ARBA00022448"/>
    </source>
</evidence>
<feature type="region of interest" description="Disordered" evidence="13">
    <location>
        <begin position="138"/>
        <end position="173"/>
    </location>
</feature>
<dbReference type="EMBL" id="JAAGBB010000013">
    <property type="protein sequence ID" value="MBR0665267.1"/>
    <property type="molecule type" value="Genomic_DNA"/>
</dbReference>